<proteinExistence type="predicted"/>
<feature type="region of interest" description="Disordered" evidence="1">
    <location>
        <begin position="93"/>
        <end position="178"/>
    </location>
</feature>
<feature type="compositionally biased region" description="Basic and acidic residues" evidence="1">
    <location>
        <begin position="25"/>
        <end position="36"/>
    </location>
</feature>
<name>A0AAJ4XCP5_9SPHI</name>
<feature type="chain" id="PRO_5042463467" description="LTXXQ motif family protein" evidence="2">
    <location>
        <begin position="21"/>
        <end position="178"/>
    </location>
</feature>
<evidence type="ECO:0000313" key="3">
    <source>
        <dbReference type="EMBL" id="SNV52729.1"/>
    </source>
</evidence>
<evidence type="ECO:0000256" key="1">
    <source>
        <dbReference type="SAM" id="MobiDB-lite"/>
    </source>
</evidence>
<feature type="signal peptide" evidence="2">
    <location>
        <begin position="1"/>
        <end position="20"/>
    </location>
</feature>
<feature type="compositionally biased region" description="Basic and acidic residues" evidence="1">
    <location>
        <begin position="128"/>
        <end position="167"/>
    </location>
</feature>
<protein>
    <recommendedName>
        <fullName evidence="5">LTXXQ motif family protein</fullName>
    </recommendedName>
</protein>
<feature type="region of interest" description="Disordered" evidence="1">
    <location>
        <begin position="20"/>
        <end position="55"/>
    </location>
</feature>
<accession>A0AAJ4XCP5</accession>
<dbReference type="RefSeq" id="WP_093097852.1">
    <property type="nucleotide sequence ID" value="NZ_FNGK01000002.1"/>
</dbReference>
<organism evidence="3 4">
    <name type="scientific">Sphingobacterium mizutaii</name>
    <dbReference type="NCBI Taxonomy" id="1010"/>
    <lineage>
        <taxon>Bacteria</taxon>
        <taxon>Pseudomonadati</taxon>
        <taxon>Bacteroidota</taxon>
        <taxon>Sphingobacteriia</taxon>
        <taxon>Sphingobacteriales</taxon>
        <taxon>Sphingobacteriaceae</taxon>
        <taxon>Sphingobacterium</taxon>
    </lineage>
</organism>
<dbReference type="EMBL" id="LT906468">
    <property type="protein sequence ID" value="SNV52729.1"/>
    <property type="molecule type" value="Genomic_DNA"/>
</dbReference>
<evidence type="ECO:0000313" key="4">
    <source>
        <dbReference type="Proteomes" id="UP000215355"/>
    </source>
</evidence>
<keyword evidence="2" id="KW-0732">Signal</keyword>
<sequence>MKKILTFAALFAGLSFAASAQTQDSVKKERSEVRQEMKHRKHVRGGDRMGKMMNKTPEEIAKMKTDRLDKELKFTDKQKQDVYTYNLDQAKKWKEKQETRKADREARKNEMKAERDEFMKLLTPEQQEILKNKMAENRKGRMDRGDRPQHRQMKRRDMDRKPVEKPAQETTSVESSNG</sequence>
<dbReference type="Proteomes" id="UP000215355">
    <property type="component" value="Chromosome 1"/>
</dbReference>
<dbReference type="AlphaFoldDB" id="A0AAJ4XCP5"/>
<gene>
    <name evidence="3" type="ORF">SAMEA4412673_02724</name>
</gene>
<dbReference type="KEGG" id="smiz:4412673_02724"/>
<feature type="compositionally biased region" description="Basic and acidic residues" evidence="1">
    <location>
        <begin position="44"/>
        <end position="55"/>
    </location>
</feature>
<feature type="compositionally biased region" description="Polar residues" evidence="1">
    <location>
        <begin position="168"/>
        <end position="178"/>
    </location>
</feature>
<evidence type="ECO:0008006" key="5">
    <source>
        <dbReference type="Google" id="ProtNLM"/>
    </source>
</evidence>
<reference evidence="3 4" key="1">
    <citation type="submission" date="2017-06" db="EMBL/GenBank/DDBJ databases">
        <authorList>
            <consortium name="Pathogen Informatics"/>
        </authorList>
    </citation>
    <scope>NUCLEOTIDE SEQUENCE [LARGE SCALE GENOMIC DNA]</scope>
    <source>
        <strain evidence="3 4">NCTC12149</strain>
    </source>
</reference>
<feature type="compositionally biased region" description="Basic and acidic residues" evidence="1">
    <location>
        <begin position="93"/>
        <end position="119"/>
    </location>
</feature>
<evidence type="ECO:0000256" key="2">
    <source>
        <dbReference type="SAM" id="SignalP"/>
    </source>
</evidence>